<organism evidence="5">
    <name type="scientific">Flexilinea flocculi</name>
    <dbReference type="NCBI Taxonomy" id="1678840"/>
    <lineage>
        <taxon>Bacteria</taxon>
        <taxon>Bacillati</taxon>
        <taxon>Chloroflexota</taxon>
        <taxon>Anaerolineae</taxon>
        <taxon>Anaerolineales</taxon>
        <taxon>Anaerolineaceae</taxon>
        <taxon>Flexilinea</taxon>
    </lineage>
</organism>
<dbReference type="CDD" id="cd03219">
    <property type="entry name" value="ABC_Mj1267_LivG_branched"/>
    <property type="match status" value="1"/>
</dbReference>
<dbReference type="RefSeq" id="WP_062277101.1">
    <property type="nucleotide sequence ID" value="NZ_DF968179.1"/>
</dbReference>
<dbReference type="PATRIC" id="fig|1678840.3.peg.161"/>
<dbReference type="GO" id="GO:0015188">
    <property type="term" value="F:L-isoleucine transmembrane transporter activity"/>
    <property type="evidence" value="ECO:0007669"/>
    <property type="project" value="TreeGrafter"/>
</dbReference>
<dbReference type="GO" id="GO:0005524">
    <property type="term" value="F:ATP binding"/>
    <property type="evidence" value="ECO:0007669"/>
    <property type="project" value="UniProtKB-KW"/>
</dbReference>
<dbReference type="InterPro" id="IPR003439">
    <property type="entry name" value="ABC_transporter-like_ATP-bd"/>
</dbReference>
<proteinExistence type="predicted"/>
<accession>A0A0K8P9N9</accession>
<dbReference type="Gene3D" id="3.40.50.300">
    <property type="entry name" value="P-loop containing nucleotide triphosphate hydrolases"/>
    <property type="match status" value="1"/>
</dbReference>
<dbReference type="GO" id="GO:0005304">
    <property type="term" value="F:L-valine transmembrane transporter activity"/>
    <property type="evidence" value="ECO:0007669"/>
    <property type="project" value="TreeGrafter"/>
</dbReference>
<evidence type="ECO:0000256" key="3">
    <source>
        <dbReference type="ARBA" id="ARBA00022840"/>
    </source>
</evidence>
<dbReference type="InterPro" id="IPR032823">
    <property type="entry name" value="BCA_ABC_TP_C"/>
</dbReference>
<dbReference type="GO" id="GO:0015192">
    <property type="term" value="F:L-phenylalanine transmembrane transporter activity"/>
    <property type="evidence" value="ECO:0007669"/>
    <property type="project" value="TreeGrafter"/>
</dbReference>
<dbReference type="GO" id="GO:1903805">
    <property type="term" value="P:L-valine import across plasma membrane"/>
    <property type="evidence" value="ECO:0007669"/>
    <property type="project" value="TreeGrafter"/>
</dbReference>
<dbReference type="GO" id="GO:0015808">
    <property type="term" value="P:L-alanine transport"/>
    <property type="evidence" value="ECO:0007669"/>
    <property type="project" value="TreeGrafter"/>
</dbReference>
<evidence type="ECO:0000256" key="2">
    <source>
        <dbReference type="ARBA" id="ARBA00022741"/>
    </source>
</evidence>
<protein>
    <submittedName>
        <fullName evidence="5">Amino acid/amide ABC transporter ATP-binding protein 1, HAAT family</fullName>
    </submittedName>
</protein>
<dbReference type="GO" id="GO:1903806">
    <property type="term" value="P:L-isoleucine import across plasma membrane"/>
    <property type="evidence" value="ECO:0007669"/>
    <property type="project" value="TreeGrafter"/>
</dbReference>
<dbReference type="InterPro" id="IPR003593">
    <property type="entry name" value="AAA+_ATPase"/>
</dbReference>
<keyword evidence="3 5" id="KW-0067">ATP-binding</keyword>
<evidence type="ECO:0000259" key="4">
    <source>
        <dbReference type="PROSITE" id="PS50893"/>
    </source>
</evidence>
<reference evidence="5" key="1">
    <citation type="journal article" date="2015" name="Genome Announc.">
        <title>Draft Genome Sequence of Anaerolineae Strain TC1, a Novel Isolate from a Methanogenic Wastewater Treatment System.</title>
        <authorList>
            <person name="Matsuura N."/>
            <person name="Tourlousse D.M."/>
            <person name="Sun L."/>
            <person name="Toyonaga M."/>
            <person name="Kuroda K."/>
            <person name="Ohashi A."/>
            <person name="Cruz R."/>
            <person name="Yamaguchi T."/>
            <person name="Sekiguchi Y."/>
        </authorList>
    </citation>
    <scope>NUCLEOTIDE SEQUENCE [LARGE SCALE GENOMIC DNA]</scope>
    <source>
        <strain evidence="5">TC1</strain>
    </source>
</reference>
<gene>
    <name evidence="5" type="ORF">ATC1_11135</name>
</gene>
<dbReference type="OrthoDB" id="9779136at2"/>
<dbReference type="STRING" id="1678840.ATC1_11135"/>
<dbReference type="SUPFAM" id="SSF52540">
    <property type="entry name" value="P-loop containing nucleoside triphosphate hydrolases"/>
    <property type="match status" value="1"/>
</dbReference>
<dbReference type="AlphaFoldDB" id="A0A0K8P9N9"/>
<keyword evidence="1" id="KW-0813">Transport</keyword>
<dbReference type="EMBL" id="DF968179">
    <property type="protein sequence ID" value="GAP39214.1"/>
    <property type="molecule type" value="Genomic_DNA"/>
</dbReference>
<dbReference type="GO" id="GO:0016887">
    <property type="term" value="F:ATP hydrolysis activity"/>
    <property type="evidence" value="ECO:0007669"/>
    <property type="project" value="InterPro"/>
</dbReference>
<sequence length="237" mass="26138">MTILECKHIYKKFGGITANNDVNISIDEGEMVGLIGPNGSGKTTLFNCISGVYKIDSGEIIFRGNAIQKLPPHRRTPLGIARTFQIVRPFKALTVLENVMIGSLLKSKSPLEAEEKAREIIEFLGMTKYIDYTGAHLTLAYKKRLEIARALATEPYILMLDEAMAGLNAAETKEAVEFVRKINDRGTSIILVEHVMEVVMPLSDRVYVLENGKVISQGLPSEVSKDPLVIEAYLGGE</sequence>
<name>A0A0K8P9N9_9CHLR</name>
<keyword evidence="6" id="KW-1185">Reference proteome</keyword>
<evidence type="ECO:0000313" key="5">
    <source>
        <dbReference type="EMBL" id="GAP39214.1"/>
    </source>
</evidence>
<dbReference type="GO" id="GO:0042941">
    <property type="term" value="P:D-alanine transmembrane transport"/>
    <property type="evidence" value="ECO:0007669"/>
    <property type="project" value="TreeGrafter"/>
</dbReference>
<keyword evidence="2" id="KW-0547">Nucleotide-binding</keyword>
<evidence type="ECO:0000313" key="6">
    <source>
        <dbReference type="Proteomes" id="UP000053370"/>
    </source>
</evidence>
<dbReference type="PANTHER" id="PTHR45772">
    <property type="entry name" value="CONSERVED COMPONENT OF ABC TRANSPORTER FOR NATURAL AMINO ACIDS-RELATED"/>
    <property type="match status" value="1"/>
</dbReference>
<dbReference type="InterPro" id="IPR027417">
    <property type="entry name" value="P-loop_NTPase"/>
</dbReference>
<dbReference type="PANTHER" id="PTHR45772:SF7">
    <property type="entry name" value="AMINO ACID ABC TRANSPORTER ATP-BINDING PROTEIN"/>
    <property type="match status" value="1"/>
</dbReference>
<dbReference type="Pfam" id="PF12399">
    <property type="entry name" value="BCA_ABC_TP_C"/>
    <property type="match status" value="1"/>
</dbReference>
<dbReference type="Proteomes" id="UP000053370">
    <property type="component" value="Unassembled WGS sequence"/>
</dbReference>
<dbReference type="GO" id="GO:0005886">
    <property type="term" value="C:plasma membrane"/>
    <property type="evidence" value="ECO:0007669"/>
    <property type="project" value="TreeGrafter"/>
</dbReference>
<dbReference type="FunFam" id="3.40.50.300:FF:000421">
    <property type="entry name" value="Branched-chain amino acid ABC transporter ATP-binding protein"/>
    <property type="match status" value="1"/>
</dbReference>
<feature type="domain" description="ABC transporter" evidence="4">
    <location>
        <begin position="4"/>
        <end position="236"/>
    </location>
</feature>
<dbReference type="InterPro" id="IPR051120">
    <property type="entry name" value="ABC_AA/LPS_Transport"/>
</dbReference>
<evidence type="ECO:0000256" key="1">
    <source>
        <dbReference type="ARBA" id="ARBA00022448"/>
    </source>
</evidence>
<dbReference type="PROSITE" id="PS50893">
    <property type="entry name" value="ABC_TRANSPORTER_2"/>
    <property type="match status" value="1"/>
</dbReference>
<dbReference type="Pfam" id="PF00005">
    <property type="entry name" value="ABC_tran"/>
    <property type="match status" value="1"/>
</dbReference>
<dbReference type="SMART" id="SM00382">
    <property type="entry name" value="AAA"/>
    <property type="match status" value="1"/>
</dbReference>